<keyword evidence="2" id="KW-1185">Reference proteome</keyword>
<dbReference type="OrthoDB" id="10579000at2759"/>
<dbReference type="Proteomes" id="UP000887116">
    <property type="component" value="Unassembled WGS sequence"/>
</dbReference>
<reference evidence="1" key="1">
    <citation type="submission" date="2020-07" db="EMBL/GenBank/DDBJ databases">
        <title>Multicomponent nature underlies the extraordinary mechanical properties of spider dragline silk.</title>
        <authorList>
            <person name="Kono N."/>
            <person name="Nakamura H."/>
            <person name="Mori M."/>
            <person name="Yoshida Y."/>
            <person name="Ohtoshi R."/>
            <person name="Malay A.D."/>
            <person name="Moran D.A.P."/>
            <person name="Tomita M."/>
            <person name="Numata K."/>
            <person name="Arakawa K."/>
        </authorList>
    </citation>
    <scope>NUCLEOTIDE SEQUENCE</scope>
</reference>
<comment type="caution">
    <text evidence="1">The sequence shown here is derived from an EMBL/GenBank/DDBJ whole genome shotgun (WGS) entry which is preliminary data.</text>
</comment>
<protein>
    <submittedName>
        <fullName evidence="1">Uncharacterized protein</fullName>
    </submittedName>
</protein>
<dbReference type="AlphaFoldDB" id="A0A8X6H7C4"/>
<name>A0A8X6H7C4_TRICU</name>
<organism evidence="1 2">
    <name type="scientific">Trichonephila clavata</name>
    <name type="common">Joro spider</name>
    <name type="synonym">Nephila clavata</name>
    <dbReference type="NCBI Taxonomy" id="2740835"/>
    <lineage>
        <taxon>Eukaryota</taxon>
        <taxon>Metazoa</taxon>
        <taxon>Ecdysozoa</taxon>
        <taxon>Arthropoda</taxon>
        <taxon>Chelicerata</taxon>
        <taxon>Arachnida</taxon>
        <taxon>Araneae</taxon>
        <taxon>Araneomorphae</taxon>
        <taxon>Entelegynae</taxon>
        <taxon>Araneoidea</taxon>
        <taxon>Nephilidae</taxon>
        <taxon>Trichonephila</taxon>
    </lineage>
</organism>
<evidence type="ECO:0000313" key="2">
    <source>
        <dbReference type="Proteomes" id="UP000887116"/>
    </source>
</evidence>
<gene>
    <name evidence="1" type="primary">AVEN_149569_1</name>
    <name evidence="1" type="ORF">TNCT_546181</name>
</gene>
<dbReference type="EMBL" id="BMAO01037272">
    <property type="protein sequence ID" value="GFR16550.1"/>
    <property type="molecule type" value="Genomic_DNA"/>
</dbReference>
<proteinExistence type="predicted"/>
<accession>A0A8X6H7C4</accession>
<sequence length="104" mass="11956">MGKLIARKISPGYYESIPDVVEGMYSEDFKDKVEFHYRPVVNRVKIKTKRHAKSFLREGVSELLGIESGEIQGKVESPYIVILMLRFPLYMFTSRYPPASLGIL</sequence>
<evidence type="ECO:0000313" key="1">
    <source>
        <dbReference type="EMBL" id="GFR16550.1"/>
    </source>
</evidence>